<protein>
    <recommendedName>
        <fullName evidence="5">MYXO-CTERM domain-containing protein</fullName>
    </recommendedName>
</protein>
<keyword evidence="2" id="KW-1133">Transmembrane helix</keyword>
<evidence type="ECO:0000313" key="4">
    <source>
        <dbReference type="Proteomes" id="UP000199025"/>
    </source>
</evidence>
<evidence type="ECO:0000256" key="2">
    <source>
        <dbReference type="SAM" id="Phobius"/>
    </source>
</evidence>
<reference evidence="3 4" key="1">
    <citation type="submission" date="2016-10" db="EMBL/GenBank/DDBJ databases">
        <authorList>
            <person name="de Groot N.N."/>
        </authorList>
    </citation>
    <scope>NUCLEOTIDE SEQUENCE [LARGE SCALE GENOMIC DNA]</scope>
    <source>
        <strain evidence="3 4">DSM 44468</strain>
    </source>
</reference>
<feature type="region of interest" description="Disordered" evidence="1">
    <location>
        <begin position="1"/>
        <end position="29"/>
    </location>
</feature>
<feature type="transmembrane region" description="Helical" evidence="2">
    <location>
        <begin position="79"/>
        <end position="95"/>
    </location>
</feature>
<evidence type="ECO:0008006" key="5">
    <source>
        <dbReference type="Google" id="ProtNLM"/>
    </source>
</evidence>
<sequence>MSVEGAGPAQGTETATTGTADTETVVPEGRGDVRGISDLTYRIITPYLSHRHVHRGVLVVLIALTAVCLVATLVRLSPLPLLPVPLFVAGWFTLRKVRATTDDDRRLLFWSSLTLAAIFVGFWALSRVSSWMH</sequence>
<dbReference type="Proteomes" id="UP000199025">
    <property type="component" value="Unassembled WGS sequence"/>
</dbReference>
<feature type="transmembrane region" description="Helical" evidence="2">
    <location>
        <begin position="56"/>
        <end position="73"/>
    </location>
</feature>
<keyword evidence="4" id="KW-1185">Reference proteome</keyword>
<feature type="transmembrane region" description="Helical" evidence="2">
    <location>
        <begin position="107"/>
        <end position="125"/>
    </location>
</feature>
<dbReference type="AlphaFoldDB" id="A0A1I3YL83"/>
<feature type="compositionally biased region" description="Low complexity" evidence="1">
    <location>
        <begin position="1"/>
        <end position="24"/>
    </location>
</feature>
<dbReference type="OrthoDB" id="3630289at2"/>
<proteinExistence type="predicted"/>
<keyword evidence="2" id="KW-0472">Membrane</keyword>
<name>A0A1I3YL83_9PSEU</name>
<gene>
    <name evidence="3" type="ORF">SAMN05421835_11861</name>
</gene>
<accession>A0A1I3YL83</accession>
<keyword evidence="2" id="KW-0812">Transmembrane</keyword>
<dbReference type="RefSeq" id="WP_091512519.1">
    <property type="nucleotide sequence ID" value="NZ_CBDQZW010000015.1"/>
</dbReference>
<organism evidence="3 4">
    <name type="scientific">Amycolatopsis sacchari</name>
    <dbReference type="NCBI Taxonomy" id="115433"/>
    <lineage>
        <taxon>Bacteria</taxon>
        <taxon>Bacillati</taxon>
        <taxon>Actinomycetota</taxon>
        <taxon>Actinomycetes</taxon>
        <taxon>Pseudonocardiales</taxon>
        <taxon>Pseudonocardiaceae</taxon>
        <taxon>Amycolatopsis</taxon>
    </lineage>
</organism>
<evidence type="ECO:0000313" key="3">
    <source>
        <dbReference type="EMBL" id="SFK32523.1"/>
    </source>
</evidence>
<evidence type="ECO:0000256" key="1">
    <source>
        <dbReference type="SAM" id="MobiDB-lite"/>
    </source>
</evidence>
<dbReference type="EMBL" id="FORP01000018">
    <property type="protein sequence ID" value="SFK32523.1"/>
    <property type="molecule type" value="Genomic_DNA"/>
</dbReference>